<dbReference type="SMART" id="SM00903">
    <property type="entry name" value="Flavin_Reduct"/>
    <property type="match status" value="1"/>
</dbReference>
<dbReference type="InterPro" id="IPR050268">
    <property type="entry name" value="NADH-dep_flavin_reductase"/>
</dbReference>
<keyword evidence="1 3" id="KW-0560">Oxidoreductase</keyword>
<accession>A0A7X0JTP4</accession>
<proteinExistence type="predicted"/>
<dbReference type="Gene3D" id="2.30.110.10">
    <property type="entry name" value="Electron Transport, Fmn-binding Protein, Chain A"/>
    <property type="match status" value="1"/>
</dbReference>
<dbReference type="SUPFAM" id="SSF50475">
    <property type="entry name" value="FMN-binding split barrel"/>
    <property type="match status" value="1"/>
</dbReference>
<dbReference type="Proteomes" id="UP000528457">
    <property type="component" value="Unassembled WGS sequence"/>
</dbReference>
<dbReference type="GO" id="GO:0010181">
    <property type="term" value="F:FMN binding"/>
    <property type="evidence" value="ECO:0007669"/>
    <property type="project" value="InterPro"/>
</dbReference>
<organism evidence="3 4">
    <name type="scientific">Pseudoteredinibacter isoporae</name>
    <dbReference type="NCBI Taxonomy" id="570281"/>
    <lineage>
        <taxon>Bacteria</taxon>
        <taxon>Pseudomonadati</taxon>
        <taxon>Pseudomonadota</taxon>
        <taxon>Gammaproteobacteria</taxon>
        <taxon>Cellvibrionales</taxon>
        <taxon>Cellvibrionaceae</taxon>
        <taxon>Pseudoteredinibacter</taxon>
    </lineage>
</organism>
<evidence type="ECO:0000313" key="4">
    <source>
        <dbReference type="Proteomes" id="UP000528457"/>
    </source>
</evidence>
<dbReference type="FunCoup" id="A0A7X0JTP4">
    <property type="interactions" value="40"/>
</dbReference>
<gene>
    <name evidence="3" type="ORF">HNR48_001939</name>
</gene>
<dbReference type="InterPro" id="IPR012349">
    <property type="entry name" value="Split_barrel_FMN-bd"/>
</dbReference>
<dbReference type="InterPro" id="IPR002563">
    <property type="entry name" value="Flavin_Rdtase-like_dom"/>
</dbReference>
<sequence>MNCEQDLGAAMKAGMRRLASGVAVITCRDQQHGRLAMTASSVTSVSDSPASLLVCVNKATTMASTLTPGTAFAVNILSADQQDISNACAGGEQGEGRFHLGDWQDNAEKVPMLSGSQVCFSCKVDQVHPYGTHDIVIGQIEQVCLDNEQFSPLIYGDGGYL</sequence>
<dbReference type="InParanoid" id="A0A7X0JTP4"/>
<protein>
    <submittedName>
        <fullName evidence="3">Flavin reductase (NADH)</fullName>
        <ecNumber evidence="3">1.5.1.36</ecNumber>
    </submittedName>
</protein>
<dbReference type="GO" id="GO:0036382">
    <property type="term" value="F:flavin reductase (NADH) activity"/>
    <property type="evidence" value="ECO:0007669"/>
    <property type="project" value="UniProtKB-EC"/>
</dbReference>
<keyword evidence="4" id="KW-1185">Reference proteome</keyword>
<reference evidence="3 4" key="1">
    <citation type="submission" date="2020-08" db="EMBL/GenBank/DDBJ databases">
        <title>Genomic Encyclopedia of Type Strains, Phase IV (KMG-IV): sequencing the most valuable type-strain genomes for metagenomic binning, comparative biology and taxonomic classification.</title>
        <authorList>
            <person name="Goeker M."/>
        </authorList>
    </citation>
    <scope>NUCLEOTIDE SEQUENCE [LARGE SCALE GENOMIC DNA]</scope>
    <source>
        <strain evidence="3 4">DSM 22368</strain>
    </source>
</reference>
<evidence type="ECO:0000313" key="3">
    <source>
        <dbReference type="EMBL" id="MBB6521654.1"/>
    </source>
</evidence>
<dbReference type="AlphaFoldDB" id="A0A7X0JTP4"/>
<dbReference type="EC" id="1.5.1.36" evidence="3"/>
<comment type="caution">
    <text evidence="3">The sequence shown here is derived from an EMBL/GenBank/DDBJ whole genome shotgun (WGS) entry which is preliminary data.</text>
</comment>
<dbReference type="PANTHER" id="PTHR30466">
    <property type="entry name" value="FLAVIN REDUCTASE"/>
    <property type="match status" value="1"/>
</dbReference>
<name>A0A7X0JTP4_9GAMM</name>
<feature type="domain" description="Flavin reductase like" evidence="2">
    <location>
        <begin position="15"/>
        <end position="161"/>
    </location>
</feature>
<dbReference type="PANTHER" id="PTHR30466:SF1">
    <property type="entry name" value="FMN REDUCTASE (NADH) RUTF"/>
    <property type="match status" value="1"/>
</dbReference>
<dbReference type="Pfam" id="PF01613">
    <property type="entry name" value="Flavin_Reduct"/>
    <property type="match status" value="1"/>
</dbReference>
<dbReference type="GO" id="GO:0006208">
    <property type="term" value="P:pyrimidine nucleobase catabolic process"/>
    <property type="evidence" value="ECO:0007669"/>
    <property type="project" value="TreeGrafter"/>
</dbReference>
<evidence type="ECO:0000256" key="1">
    <source>
        <dbReference type="ARBA" id="ARBA00023002"/>
    </source>
</evidence>
<evidence type="ECO:0000259" key="2">
    <source>
        <dbReference type="SMART" id="SM00903"/>
    </source>
</evidence>
<dbReference type="GO" id="GO:0042602">
    <property type="term" value="F:riboflavin reductase (NADPH) activity"/>
    <property type="evidence" value="ECO:0007669"/>
    <property type="project" value="TreeGrafter"/>
</dbReference>
<dbReference type="RefSeq" id="WP_166844794.1">
    <property type="nucleotide sequence ID" value="NZ_JAAONY010000002.1"/>
</dbReference>
<dbReference type="EMBL" id="JACHHT010000002">
    <property type="protein sequence ID" value="MBB6521654.1"/>
    <property type="molecule type" value="Genomic_DNA"/>
</dbReference>